<feature type="compositionally biased region" description="Basic and acidic residues" evidence="2">
    <location>
        <begin position="362"/>
        <end position="393"/>
    </location>
</feature>
<keyword evidence="1" id="KW-0175">Coiled coil</keyword>
<evidence type="ECO:0000256" key="2">
    <source>
        <dbReference type="SAM" id="MobiDB-lite"/>
    </source>
</evidence>
<feature type="region of interest" description="Disordered" evidence="2">
    <location>
        <begin position="13"/>
        <end position="73"/>
    </location>
</feature>
<feature type="compositionally biased region" description="Acidic residues" evidence="2">
    <location>
        <begin position="32"/>
        <end position="68"/>
    </location>
</feature>
<reference evidence="3" key="1">
    <citation type="journal article" date="2019" name="Philos. Trans. R. Soc. Lond., B, Biol. Sci.">
        <title>Targeted metagenomic recovery of four divergent viruses reveals shared and distinctive characteristics of giant viruses of marine eukaryotes.</title>
        <authorList>
            <person name="Needham D.M."/>
            <person name="Poirier C."/>
            <person name="Hehenberger E."/>
            <person name="Jimenez V."/>
            <person name="Swalwell J.E."/>
            <person name="Santoro A.E."/>
            <person name="Worden A.Z."/>
        </authorList>
    </citation>
    <scope>NUCLEOTIDE SEQUENCE</scope>
    <source>
        <strain evidence="3">OPacV-421</strain>
    </source>
</reference>
<feature type="coiled-coil region" evidence="1">
    <location>
        <begin position="84"/>
        <end position="111"/>
    </location>
</feature>
<evidence type="ECO:0000256" key="1">
    <source>
        <dbReference type="SAM" id="Coils"/>
    </source>
</evidence>
<evidence type="ECO:0000313" key="3">
    <source>
        <dbReference type="EMBL" id="QFG75128.1"/>
    </source>
</evidence>
<protein>
    <submittedName>
        <fullName evidence="3">Uncharacterized protein</fullName>
    </submittedName>
</protein>
<proteinExistence type="predicted"/>
<dbReference type="EMBL" id="MN448299">
    <property type="protein sequence ID" value="QFG75128.1"/>
    <property type="molecule type" value="Genomic_DNA"/>
</dbReference>
<sequence length="424" mass="48781">MDREDLLEEVIVYSSAPTHNVSNAKDVSNNNEDNDTDVSDDIPELEDAPETDTSEEPEDSAKEEDEKSEEDKKKEFLKIATDFLNDVKTTYPELTNKIDELNKDKEELLNYCKVVYPERFFDILYQNNDIFKEDSKVNTYFLPNIDFKQLWNTEGVSDKTKNVIWKYLQLILFNIVGELNNKDMFGDAANIFEAIDKTDFKDKLEETISQMGDMFKDSKMDNNIDEDSLPDTEKIHEHISGIMDGKLGRLAHEIAEDTAKDLNLEEDGNPEEVFQNLIKDPTKLMGLIKNVGSKLDSKMKSGSLNESELLSEATDIMNKMGDMPGMKNIQDLFKNFNMPGGNKKGKVNKSAFNNHMRRHKTKQDLKKKLVKKQSDQSLIEKNKQELDEATRRSEEMMNSLLDDLLKEETKIKTNKKKGKKKITK</sequence>
<accession>A0A5J6VMI3</accession>
<name>A0A5J6VMI3_9VIRU</name>
<organism evidence="3">
    <name type="scientific">Megaviridae environmental sample</name>
    <dbReference type="NCBI Taxonomy" id="1737588"/>
    <lineage>
        <taxon>Viruses</taxon>
        <taxon>Varidnaviria</taxon>
        <taxon>Bamfordvirae</taxon>
        <taxon>Nucleocytoviricota</taxon>
        <taxon>Megaviricetes</taxon>
        <taxon>Imitervirales</taxon>
        <taxon>Mimiviridae</taxon>
        <taxon>environmental samples</taxon>
    </lineage>
</organism>
<feature type="region of interest" description="Disordered" evidence="2">
    <location>
        <begin position="357"/>
        <end position="393"/>
    </location>
</feature>
<feature type="compositionally biased region" description="Polar residues" evidence="2">
    <location>
        <begin position="15"/>
        <end position="31"/>
    </location>
</feature>